<gene>
    <name evidence="2" type="ORF">KDW03_12235</name>
</gene>
<dbReference type="KEGG" id="taqu:KDW03_12235"/>
<proteinExistence type="predicted"/>
<dbReference type="PROSITE" id="PS51257">
    <property type="entry name" value="PROKAR_LIPOPROTEIN"/>
    <property type="match status" value="1"/>
</dbReference>
<dbReference type="Proteomes" id="UP001056539">
    <property type="component" value="Chromosome"/>
</dbReference>
<accession>A0AAX3BDF2</accession>
<reference evidence="2" key="1">
    <citation type="submission" date="2021-04" db="EMBL/GenBank/DDBJ databases">
        <authorList>
            <person name="Postec A."/>
        </authorList>
    </citation>
    <scope>NUCLEOTIDE SEQUENCE</scope>
    <source>
        <strain evidence="2">F1F22</strain>
    </source>
</reference>
<dbReference type="InterPro" id="IPR005084">
    <property type="entry name" value="CBM6"/>
</dbReference>
<dbReference type="RefSeq" id="WP_271435359.1">
    <property type="nucleotide sequence ID" value="NZ_CP073355.1"/>
</dbReference>
<dbReference type="GO" id="GO:0005975">
    <property type="term" value="P:carbohydrate metabolic process"/>
    <property type="evidence" value="ECO:0007669"/>
    <property type="project" value="InterPro"/>
</dbReference>
<feature type="domain" description="CBM6" evidence="1">
    <location>
        <begin position="615"/>
        <end position="752"/>
    </location>
</feature>
<dbReference type="SUPFAM" id="SSF48208">
    <property type="entry name" value="Six-hairpin glycosidases"/>
    <property type="match status" value="1"/>
</dbReference>
<dbReference type="InterPro" id="IPR008979">
    <property type="entry name" value="Galactose-bd-like_sf"/>
</dbReference>
<name>A0AAX3BDF2_9SPIR</name>
<dbReference type="InterPro" id="IPR008928">
    <property type="entry name" value="6-hairpin_glycosidase_sf"/>
</dbReference>
<evidence type="ECO:0000259" key="1">
    <source>
        <dbReference type="PROSITE" id="PS51175"/>
    </source>
</evidence>
<evidence type="ECO:0000313" key="3">
    <source>
        <dbReference type="Proteomes" id="UP001056539"/>
    </source>
</evidence>
<dbReference type="AlphaFoldDB" id="A0AAX3BDF2"/>
<dbReference type="Gene3D" id="1.50.10.10">
    <property type="match status" value="1"/>
</dbReference>
<reference evidence="2" key="2">
    <citation type="submission" date="2022-06" db="EMBL/GenBank/DDBJ databases">
        <title>Thermospira aquatica gen. nov., sp. nov.</title>
        <authorList>
            <person name="Ben Ali Gam Z."/>
            <person name="Labat M."/>
        </authorList>
    </citation>
    <scope>NUCLEOTIDE SEQUENCE</scope>
    <source>
        <strain evidence="2">F1F22</strain>
    </source>
</reference>
<dbReference type="GO" id="GO:0030246">
    <property type="term" value="F:carbohydrate binding"/>
    <property type="evidence" value="ECO:0007669"/>
    <property type="project" value="InterPro"/>
</dbReference>
<organism evidence="2 3">
    <name type="scientific">Thermospira aquatica</name>
    <dbReference type="NCBI Taxonomy" id="2828656"/>
    <lineage>
        <taxon>Bacteria</taxon>
        <taxon>Pseudomonadati</taxon>
        <taxon>Spirochaetota</taxon>
        <taxon>Spirochaetia</taxon>
        <taxon>Brevinematales</taxon>
        <taxon>Thermospiraceae</taxon>
        <taxon>Thermospira</taxon>
    </lineage>
</organism>
<sequence length="755" mass="84970">MKLSWYSLTLLVLIFGCSAPKQIKSIQKETVMYPINEPYEVTSRRVKQGEKEAVAVSDRELRIAYFASNTTWKLGVDIQHLPSLETPKSPLIAALYNMALEEAIKDIRPDKTFMAGEKWNGVWTRDISYSVDLALAALFPEVSVKSLFAKVDTNRQVIIQDTGTGGSWPVSTDRVVWSLAAKQYFLWHRDREFLSRAYEVMKNTALADRHAAYDRETGLYYGESSFMDWREQSYASWMSPVDIYMSFSFSTCVLHYHHLSTLAWMAEKLGRLDEAKQWKSWAEELRIAIRTNFIHQELGTYASYLYPSPLRIPVLKTDNLGLALAVLTGVVSQEEAATVVANIPVVPFGVVCLWPQQPHAGYYHNKGIWPFVNAYYVLAAREAGNLEAVSFGIGAMARAAAFFGTHKENFSYDRGHVDKMAVNSDRQLWSVAGYLAVVQRVIFGISVDEKGLFFRPMIPTFIEGPLTLKNLRYLSSTVSVMVEGTGDTIEKIMVNGNVVSPDIRLSGALPTNYTVVITMKRTSTPQPIRMVSTEDISLNEPKLKLSNTMVTWKEVKNARLYTVFWNGKKVATTPQTTYIPSSGSGVINVQANPAEGILSSCLSAPIWIIPDERKITLQLEDIADLQPYVTNRYKGYSGDGYVLLDNEGRVVPKIEVNIPRAGTYLVRFRYANGNGPVNTDNRCAIRTLLIDNREQGVMVFPQRGVWTEWGYSSHLMVKLTRGKHTLTLVKHALDENMNGKINHAALDSIELVLWE</sequence>
<dbReference type="Gene3D" id="2.60.120.260">
    <property type="entry name" value="Galactose-binding domain-like"/>
    <property type="match status" value="1"/>
</dbReference>
<dbReference type="InterPro" id="IPR012341">
    <property type="entry name" value="6hp_glycosidase-like_sf"/>
</dbReference>
<keyword evidence="3" id="KW-1185">Reference proteome</keyword>
<dbReference type="PROSITE" id="PS51175">
    <property type="entry name" value="CBM6"/>
    <property type="match status" value="1"/>
</dbReference>
<dbReference type="EMBL" id="CP073355">
    <property type="protein sequence ID" value="URA10226.1"/>
    <property type="molecule type" value="Genomic_DNA"/>
</dbReference>
<protein>
    <recommendedName>
        <fullName evidence="1">CBM6 domain-containing protein</fullName>
    </recommendedName>
</protein>
<dbReference type="SUPFAM" id="SSF49785">
    <property type="entry name" value="Galactose-binding domain-like"/>
    <property type="match status" value="1"/>
</dbReference>
<dbReference type="Pfam" id="PF17389">
    <property type="entry name" value="Bac_rhamnosid6H"/>
    <property type="match status" value="1"/>
</dbReference>
<dbReference type="InterPro" id="IPR035396">
    <property type="entry name" value="Bac_rhamnosid6H"/>
</dbReference>
<evidence type="ECO:0000313" key="2">
    <source>
        <dbReference type="EMBL" id="URA10226.1"/>
    </source>
</evidence>